<evidence type="ECO:0000313" key="2">
    <source>
        <dbReference type="Proteomes" id="UP001292094"/>
    </source>
</evidence>
<dbReference type="Proteomes" id="UP001292094">
    <property type="component" value="Unassembled WGS sequence"/>
</dbReference>
<dbReference type="EMBL" id="JAWZYT010000668">
    <property type="protein sequence ID" value="KAK4320444.1"/>
    <property type="molecule type" value="Genomic_DNA"/>
</dbReference>
<organism evidence="1 2">
    <name type="scientific">Petrolisthes manimaculis</name>
    <dbReference type="NCBI Taxonomy" id="1843537"/>
    <lineage>
        <taxon>Eukaryota</taxon>
        <taxon>Metazoa</taxon>
        <taxon>Ecdysozoa</taxon>
        <taxon>Arthropoda</taxon>
        <taxon>Crustacea</taxon>
        <taxon>Multicrustacea</taxon>
        <taxon>Malacostraca</taxon>
        <taxon>Eumalacostraca</taxon>
        <taxon>Eucarida</taxon>
        <taxon>Decapoda</taxon>
        <taxon>Pleocyemata</taxon>
        <taxon>Anomura</taxon>
        <taxon>Galatheoidea</taxon>
        <taxon>Porcellanidae</taxon>
        <taxon>Petrolisthes</taxon>
    </lineage>
</organism>
<dbReference type="AlphaFoldDB" id="A0AAE1Q689"/>
<proteinExistence type="predicted"/>
<dbReference type="GO" id="GO:0050808">
    <property type="term" value="P:synapse organization"/>
    <property type="evidence" value="ECO:0007669"/>
    <property type="project" value="TreeGrafter"/>
</dbReference>
<dbReference type="PANTHER" id="PTHR23279">
    <property type="entry name" value="DEFECTIVE PROBOSCIS EXTENSION RESPONSE DPR -RELATED"/>
    <property type="match status" value="1"/>
</dbReference>
<accession>A0AAE1Q689</accession>
<gene>
    <name evidence="1" type="ORF">Pmani_008685</name>
</gene>
<dbReference type="PANTHER" id="PTHR23279:SF37">
    <property type="entry name" value="DEFECTIVE PROBOSCIS EXTENSION RESPONSE 13, ISOFORM B"/>
    <property type="match status" value="1"/>
</dbReference>
<name>A0AAE1Q689_9EUCA</name>
<dbReference type="InterPro" id="IPR037448">
    <property type="entry name" value="Zig-8"/>
</dbReference>
<sequence>MVSYDRTRGGVEVTTEEGAVTTSRLLVQLVQSRHSGRYTCAPANSKPKSVNVHVLAGDQTAAIVHENNGGEEVSKIPLLFLALLLNTHLLLS</sequence>
<evidence type="ECO:0000313" key="1">
    <source>
        <dbReference type="EMBL" id="KAK4320444.1"/>
    </source>
</evidence>
<keyword evidence="2" id="KW-1185">Reference proteome</keyword>
<dbReference type="InterPro" id="IPR013783">
    <property type="entry name" value="Ig-like_fold"/>
</dbReference>
<dbReference type="GO" id="GO:0032589">
    <property type="term" value="C:neuron projection membrane"/>
    <property type="evidence" value="ECO:0007669"/>
    <property type="project" value="TreeGrafter"/>
</dbReference>
<protein>
    <submittedName>
        <fullName evidence="1">Uncharacterized protein</fullName>
    </submittedName>
</protein>
<reference evidence="1" key="1">
    <citation type="submission" date="2023-11" db="EMBL/GenBank/DDBJ databases">
        <title>Genome assemblies of two species of porcelain crab, Petrolisthes cinctipes and Petrolisthes manimaculis (Anomura: Porcellanidae).</title>
        <authorList>
            <person name="Angst P."/>
        </authorList>
    </citation>
    <scope>NUCLEOTIDE SEQUENCE</scope>
    <source>
        <strain evidence="1">PB745_02</strain>
        <tissue evidence="1">Gill</tissue>
    </source>
</reference>
<comment type="caution">
    <text evidence="1">The sequence shown here is derived from an EMBL/GenBank/DDBJ whole genome shotgun (WGS) entry which is preliminary data.</text>
</comment>
<dbReference type="Gene3D" id="2.60.40.10">
    <property type="entry name" value="Immunoglobulins"/>
    <property type="match status" value="1"/>
</dbReference>